<reference evidence="2" key="1">
    <citation type="submission" date="2023-03" db="EMBL/GenBank/DDBJ databases">
        <title>Massive genome expansion in bonnet fungi (Mycena s.s.) driven by repeated elements and novel gene families across ecological guilds.</title>
        <authorList>
            <consortium name="Lawrence Berkeley National Laboratory"/>
            <person name="Harder C.B."/>
            <person name="Miyauchi S."/>
            <person name="Viragh M."/>
            <person name="Kuo A."/>
            <person name="Thoen E."/>
            <person name="Andreopoulos B."/>
            <person name="Lu D."/>
            <person name="Skrede I."/>
            <person name="Drula E."/>
            <person name="Henrissat B."/>
            <person name="Morin E."/>
            <person name="Kohler A."/>
            <person name="Barry K."/>
            <person name="LaButti K."/>
            <person name="Morin E."/>
            <person name="Salamov A."/>
            <person name="Lipzen A."/>
            <person name="Mereny Z."/>
            <person name="Hegedus B."/>
            <person name="Baldrian P."/>
            <person name="Stursova M."/>
            <person name="Weitz H."/>
            <person name="Taylor A."/>
            <person name="Grigoriev I.V."/>
            <person name="Nagy L.G."/>
            <person name="Martin F."/>
            <person name="Kauserud H."/>
        </authorList>
    </citation>
    <scope>NUCLEOTIDE SEQUENCE</scope>
    <source>
        <strain evidence="2">CBHHK188m</strain>
    </source>
</reference>
<evidence type="ECO:0000313" key="2">
    <source>
        <dbReference type="EMBL" id="KAJ7759744.1"/>
    </source>
</evidence>
<evidence type="ECO:0000313" key="3">
    <source>
        <dbReference type="Proteomes" id="UP001215280"/>
    </source>
</evidence>
<comment type="caution">
    <text evidence="2">The sequence shown here is derived from an EMBL/GenBank/DDBJ whole genome shotgun (WGS) entry which is preliminary data.</text>
</comment>
<name>A0AAD7JAI9_9AGAR</name>
<accession>A0AAD7JAI9</accession>
<gene>
    <name evidence="2" type="ORF">DFH07DRAFT_817049</name>
</gene>
<dbReference type="Proteomes" id="UP001215280">
    <property type="component" value="Unassembled WGS sequence"/>
</dbReference>
<proteinExistence type="predicted"/>
<sequence length="326" mass="36280">MTKDDVYSSDSPPAYDGDMVKASSGPDTESRYLYYRVYSQDGGIPSKTAFDPRNPFVGRITARSVPPPHNAGTLKRCLDNKENFAMRRTVLFLDPDSPNQLWPADKVEILDPETQNGTAPETAFALVLQDDLTADENAAINRQDLSTGCGNDPSYLYYRLFTRFGEDTSRVSFNSNEPAVGRAERILISPPHSPHTIIRHIANIEHKPIYAFSELYQDISAQEAMQPVYVSLKERNGIGSTADRPMVLVQPERQPNLHHRPVRFLSGIRYAGYLPFIPSAGVVGYTDAVSRSQYFSNTGETLPAYQCIIGNHSGFIAKADLKLLDE</sequence>
<dbReference type="AlphaFoldDB" id="A0AAD7JAI9"/>
<protein>
    <submittedName>
        <fullName evidence="2">Uncharacterized protein</fullName>
    </submittedName>
</protein>
<keyword evidence="3" id="KW-1185">Reference proteome</keyword>
<dbReference type="EMBL" id="JARJLG010000051">
    <property type="protein sequence ID" value="KAJ7759744.1"/>
    <property type="molecule type" value="Genomic_DNA"/>
</dbReference>
<feature type="region of interest" description="Disordered" evidence="1">
    <location>
        <begin position="1"/>
        <end position="25"/>
    </location>
</feature>
<organism evidence="2 3">
    <name type="scientific">Mycena maculata</name>
    <dbReference type="NCBI Taxonomy" id="230809"/>
    <lineage>
        <taxon>Eukaryota</taxon>
        <taxon>Fungi</taxon>
        <taxon>Dikarya</taxon>
        <taxon>Basidiomycota</taxon>
        <taxon>Agaricomycotina</taxon>
        <taxon>Agaricomycetes</taxon>
        <taxon>Agaricomycetidae</taxon>
        <taxon>Agaricales</taxon>
        <taxon>Marasmiineae</taxon>
        <taxon>Mycenaceae</taxon>
        <taxon>Mycena</taxon>
    </lineage>
</organism>
<evidence type="ECO:0000256" key="1">
    <source>
        <dbReference type="SAM" id="MobiDB-lite"/>
    </source>
</evidence>